<feature type="transmembrane region" description="Helical" evidence="5">
    <location>
        <begin position="58"/>
        <end position="76"/>
    </location>
</feature>
<evidence type="ECO:0000256" key="4">
    <source>
        <dbReference type="ARBA" id="ARBA00023136"/>
    </source>
</evidence>
<feature type="transmembrane region" description="Helical" evidence="5">
    <location>
        <begin position="447"/>
        <end position="469"/>
    </location>
</feature>
<feature type="transmembrane region" description="Helical" evidence="5">
    <location>
        <begin position="313"/>
        <end position="336"/>
    </location>
</feature>
<feature type="transmembrane region" description="Helical" evidence="5">
    <location>
        <begin position="145"/>
        <end position="168"/>
    </location>
</feature>
<dbReference type="CDD" id="cd17321">
    <property type="entry name" value="MFS_MMR_MDR_like"/>
    <property type="match status" value="1"/>
</dbReference>
<dbReference type="InterPro" id="IPR011701">
    <property type="entry name" value="MFS"/>
</dbReference>
<evidence type="ECO:0000256" key="3">
    <source>
        <dbReference type="ARBA" id="ARBA00022989"/>
    </source>
</evidence>
<feature type="transmembrane region" description="Helical" evidence="5">
    <location>
        <begin position="88"/>
        <end position="105"/>
    </location>
</feature>
<sequence>MTTSTSTQDDTTEEFYPRRWAAMIVLVLGFTLDLLNVTIVNVGLPAIQADLGGTPSQVGWIATAYLLAFAAALITAARVGDLWGRKRVFLVGLVLFALAGAWSALANSPGELIASRAAQGAAAAILAPQVLSSLFVLFRGPERATVLGIFGVAAGLAQAGGLLLGGVLVTADVAGLGWRAIFWISVPAALILAGLGAWLIPESRAEGALRPRWLAAIGLTVGLVAIVFPLLEGRTYDWAPWIWLLLAAGVALVALVAIGENRNADARAGALLPLELLRARISSVALVVQLVAFAAFSGFLLVFVLWLQEGQGYTALRAGVVTVAFSIGGLAVAPLVGRLTVQFGRSTVIAGALFGAVGTLAVLGAALTSTTDVNPWLLAPGLFVIGVGINLVQPPLTTLFLSTVPTRYAGSASGIWTTGQQFGGAVGVASLSAIFFGVVASDGYRGALTACTLTISAALVVSAALSLALPAPAAQSEANG</sequence>
<feature type="transmembrane region" description="Helical" evidence="5">
    <location>
        <begin position="284"/>
        <end position="307"/>
    </location>
</feature>
<keyword evidence="3 5" id="KW-1133">Transmembrane helix</keyword>
<evidence type="ECO:0000313" key="7">
    <source>
        <dbReference type="EMBL" id="WTY33718.1"/>
    </source>
</evidence>
<keyword evidence="8" id="KW-1185">Reference proteome</keyword>
<evidence type="ECO:0000256" key="5">
    <source>
        <dbReference type="SAM" id="Phobius"/>
    </source>
</evidence>
<feature type="transmembrane region" description="Helical" evidence="5">
    <location>
        <begin position="213"/>
        <end position="232"/>
    </location>
</feature>
<name>A0ABZ1N1F3_9NOCA</name>
<keyword evidence="4 5" id="KW-0472">Membrane</keyword>
<keyword evidence="2 5" id="KW-0812">Transmembrane</keyword>
<reference evidence="7 8" key="1">
    <citation type="submission" date="2022-10" db="EMBL/GenBank/DDBJ databases">
        <title>The complete genomes of actinobacterial strains from the NBC collection.</title>
        <authorList>
            <person name="Joergensen T.S."/>
            <person name="Alvarez Arevalo M."/>
            <person name="Sterndorff E.B."/>
            <person name="Faurdal D."/>
            <person name="Vuksanovic O."/>
            <person name="Mourched A.-S."/>
            <person name="Charusanti P."/>
            <person name="Shaw S."/>
            <person name="Blin K."/>
            <person name="Weber T."/>
        </authorList>
    </citation>
    <scope>NUCLEOTIDE SEQUENCE [LARGE SCALE GENOMIC DNA]</scope>
    <source>
        <strain evidence="7 8">NBC_01413</strain>
    </source>
</reference>
<gene>
    <name evidence="7" type="ORF">OG308_20525</name>
</gene>
<dbReference type="PROSITE" id="PS50850">
    <property type="entry name" value="MFS"/>
    <property type="match status" value="1"/>
</dbReference>
<dbReference type="RefSeq" id="WP_405145958.1">
    <property type="nucleotide sequence ID" value="NZ_CP109527.1"/>
</dbReference>
<dbReference type="PANTHER" id="PTHR42718:SF39">
    <property type="entry name" value="ACTINORHODIN TRANSPORTER-RELATED"/>
    <property type="match status" value="1"/>
</dbReference>
<dbReference type="InterPro" id="IPR020846">
    <property type="entry name" value="MFS_dom"/>
</dbReference>
<feature type="transmembrane region" description="Helical" evidence="5">
    <location>
        <begin position="348"/>
        <end position="367"/>
    </location>
</feature>
<feature type="transmembrane region" description="Helical" evidence="5">
    <location>
        <begin position="238"/>
        <end position="258"/>
    </location>
</feature>
<dbReference type="EMBL" id="CP109527">
    <property type="protein sequence ID" value="WTY33718.1"/>
    <property type="molecule type" value="Genomic_DNA"/>
</dbReference>
<feature type="transmembrane region" description="Helical" evidence="5">
    <location>
        <begin position="20"/>
        <end position="46"/>
    </location>
</feature>
<feature type="transmembrane region" description="Helical" evidence="5">
    <location>
        <begin position="117"/>
        <end position="138"/>
    </location>
</feature>
<feature type="transmembrane region" description="Helical" evidence="5">
    <location>
        <begin position="422"/>
        <end position="441"/>
    </location>
</feature>
<evidence type="ECO:0000256" key="1">
    <source>
        <dbReference type="ARBA" id="ARBA00004651"/>
    </source>
</evidence>
<comment type="subcellular location">
    <subcellularLocation>
        <location evidence="1">Cell membrane</location>
        <topology evidence="1">Multi-pass membrane protein</topology>
    </subcellularLocation>
</comment>
<evidence type="ECO:0000259" key="6">
    <source>
        <dbReference type="PROSITE" id="PS50850"/>
    </source>
</evidence>
<organism evidence="7 8">
    <name type="scientific">Nocardia salmonicida</name>
    <dbReference type="NCBI Taxonomy" id="53431"/>
    <lineage>
        <taxon>Bacteria</taxon>
        <taxon>Bacillati</taxon>
        <taxon>Actinomycetota</taxon>
        <taxon>Actinomycetes</taxon>
        <taxon>Mycobacteriales</taxon>
        <taxon>Nocardiaceae</taxon>
        <taxon>Nocardia</taxon>
    </lineage>
</organism>
<dbReference type="PANTHER" id="PTHR42718">
    <property type="entry name" value="MAJOR FACILITATOR SUPERFAMILY MULTIDRUG TRANSPORTER MFSC"/>
    <property type="match status" value="1"/>
</dbReference>
<evidence type="ECO:0000256" key="2">
    <source>
        <dbReference type="ARBA" id="ARBA00022692"/>
    </source>
</evidence>
<protein>
    <submittedName>
        <fullName evidence="7">MFS transporter</fullName>
    </submittedName>
</protein>
<evidence type="ECO:0000313" key="8">
    <source>
        <dbReference type="Proteomes" id="UP001621418"/>
    </source>
</evidence>
<dbReference type="Gene3D" id="1.20.1720.10">
    <property type="entry name" value="Multidrug resistance protein D"/>
    <property type="match status" value="1"/>
</dbReference>
<proteinExistence type="predicted"/>
<dbReference type="Pfam" id="PF07690">
    <property type="entry name" value="MFS_1"/>
    <property type="match status" value="2"/>
</dbReference>
<dbReference type="InterPro" id="IPR036259">
    <property type="entry name" value="MFS_trans_sf"/>
</dbReference>
<dbReference type="Proteomes" id="UP001621418">
    <property type="component" value="Chromosome"/>
</dbReference>
<dbReference type="Gene3D" id="1.20.1250.20">
    <property type="entry name" value="MFS general substrate transporter like domains"/>
    <property type="match status" value="1"/>
</dbReference>
<feature type="domain" description="Major facilitator superfamily (MFS) profile" evidence="6">
    <location>
        <begin position="22"/>
        <end position="475"/>
    </location>
</feature>
<dbReference type="SUPFAM" id="SSF103473">
    <property type="entry name" value="MFS general substrate transporter"/>
    <property type="match status" value="2"/>
</dbReference>
<accession>A0ABZ1N1F3</accession>
<feature type="transmembrane region" description="Helical" evidence="5">
    <location>
        <begin position="180"/>
        <end position="201"/>
    </location>
</feature>
<feature type="transmembrane region" description="Helical" evidence="5">
    <location>
        <begin position="379"/>
        <end position="401"/>
    </location>
</feature>